<dbReference type="EMBL" id="UHAQ01000003">
    <property type="protein sequence ID" value="SUK84190.1"/>
    <property type="molecule type" value="Genomic_DNA"/>
</dbReference>
<proteinExistence type="predicted"/>
<organism evidence="2 3">
    <name type="scientific">Staphylococcus aureus</name>
    <dbReference type="NCBI Taxonomy" id="1280"/>
    <lineage>
        <taxon>Bacteria</taxon>
        <taxon>Bacillati</taxon>
        <taxon>Bacillota</taxon>
        <taxon>Bacilli</taxon>
        <taxon>Bacillales</taxon>
        <taxon>Staphylococcaceae</taxon>
        <taxon>Staphylococcus</taxon>
    </lineage>
</organism>
<evidence type="ECO:0000313" key="2">
    <source>
        <dbReference type="EMBL" id="SUK84190.1"/>
    </source>
</evidence>
<protein>
    <submittedName>
        <fullName evidence="2">Cell envelope-related function transcriptional attenuator common domain-containing protein</fullName>
    </submittedName>
</protein>
<sequence>MNKFLKYFLILLALVLIVVPIVFATLLFKTSQDAFESSQDSKNANRQSNLRDNKVNPEEQPISILFLGIDDNDGRRKKDRMLNTLDQTL</sequence>
<accession>A0A380E1Q6</accession>
<gene>
    <name evidence="2" type="ORF">NCTC5664_02563</name>
</gene>
<name>A0A380E1Q6_STAAU</name>
<dbReference type="InterPro" id="IPR000160">
    <property type="entry name" value="GGDEF_dom"/>
</dbReference>
<feature type="region of interest" description="Disordered" evidence="1">
    <location>
        <begin position="35"/>
        <end position="57"/>
    </location>
</feature>
<dbReference type="AlphaFoldDB" id="A0A380E1Q6"/>
<dbReference type="PROSITE" id="PS50887">
    <property type="entry name" value="GGDEF"/>
    <property type="match status" value="1"/>
</dbReference>
<reference evidence="2 3" key="1">
    <citation type="submission" date="2018-06" db="EMBL/GenBank/DDBJ databases">
        <authorList>
            <consortium name="Pathogen Informatics"/>
            <person name="Doyle S."/>
        </authorList>
    </citation>
    <scope>NUCLEOTIDE SEQUENCE [LARGE SCALE GENOMIC DNA]</scope>
    <source>
        <strain evidence="2 3">NCTC5664</strain>
    </source>
</reference>
<feature type="compositionally biased region" description="Polar residues" evidence="1">
    <location>
        <begin position="35"/>
        <end position="48"/>
    </location>
</feature>
<evidence type="ECO:0000313" key="3">
    <source>
        <dbReference type="Proteomes" id="UP000254502"/>
    </source>
</evidence>
<dbReference type="Proteomes" id="UP000254502">
    <property type="component" value="Unassembled WGS sequence"/>
</dbReference>
<evidence type="ECO:0000256" key="1">
    <source>
        <dbReference type="SAM" id="MobiDB-lite"/>
    </source>
</evidence>